<evidence type="ECO:0000256" key="4">
    <source>
        <dbReference type="RuleBase" id="RU003679"/>
    </source>
</evidence>
<evidence type="ECO:0000256" key="1">
    <source>
        <dbReference type="ARBA" id="ARBA00009809"/>
    </source>
</evidence>
<proteinExistence type="inferred from homology"/>
<dbReference type="AlphaFoldDB" id="G7Y4J5"/>
<dbReference type="InterPro" id="IPR031330">
    <property type="entry name" value="Gly_Hdrlase_35_cat"/>
</dbReference>
<feature type="domain" description="Beta-galactosidase 1-like first all-beta" evidence="6">
    <location>
        <begin position="372"/>
        <end position="489"/>
    </location>
</feature>
<keyword evidence="9" id="KW-1185">Reference proteome</keyword>
<dbReference type="SUPFAM" id="SSF51445">
    <property type="entry name" value="(Trans)glycosidases"/>
    <property type="match status" value="1"/>
</dbReference>
<gene>
    <name evidence="8" type="ORF">CLF_100919</name>
</gene>
<dbReference type="PRINTS" id="PR00742">
    <property type="entry name" value="GLHYDRLASE35"/>
</dbReference>
<dbReference type="Proteomes" id="UP000008909">
    <property type="component" value="Unassembled WGS sequence"/>
</dbReference>
<dbReference type="Gene3D" id="3.20.20.80">
    <property type="entry name" value="Glycosidases"/>
    <property type="match status" value="1"/>
</dbReference>
<organism evidence="8 9">
    <name type="scientific">Clonorchis sinensis</name>
    <name type="common">Chinese liver fluke</name>
    <dbReference type="NCBI Taxonomy" id="79923"/>
    <lineage>
        <taxon>Eukaryota</taxon>
        <taxon>Metazoa</taxon>
        <taxon>Spiralia</taxon>
        <taxon>Lophotrochozoa</taxon>
        <taxon>Platyhelminthes</taxon>
        <taxon>Trematoda</taxon>
        <taxon>Digenea</taxon>
        <taxon>Opisthorchiida</taxon>
        <taxon>Opisthorchiata</taxon>
        <taxon>Opisthorchiidae</taxon>
        <taxon>Clonorchis</taxon>
    </lineage>
</organism>
<dbReference type="EMBL" id="DF142858">
    <property type="protein sequence ID" value="GAA47881.1"/>
    <property type="molecule type" value="Genomic_DNA"/>
</dbReference>
<dbReference type="Gene3D" id="2.60.120.260">
    <property type="entry name" value="Galactose-binding domain-like"/>
    <property type="match status" value="2"/>
</dbReference>
<evidence type="ECO:0000259" key="6">
    <source>
        <dbReference type="Pfam" id="PF21317"/>
    </source>
</evidence>
<dbReference type="GO" id="GO:0005975">
    <property type="term" value="P:carbohydrate metabolic process"/>
    <property type="evidence" value="ECO:0007669"/>
    <property type="project" value="InterPro"/>
</dbReference>
<reference evidence="8" key="1">
    <citation type="journal article" date="2011" name="Genome Biol.">
        <title>The draft genome of the carcinogenic human liver fluke Clonorchis sinensis.</title>
        <authorList>
            <person name="Wang X."/>
            <person name="Chen W."/>
            <person name="Huang Y."/>
            <person name="Sun J."/>
            <person name="Men J."/>
            <person name="Liu H."/>
            <person name="Luo F."/>
            <person name="Guo L."/>
            <person name="Lv X."/>
            <person name="Deng C."/>
            <person name="Zhou C."/>
            <person name="Fan Y."/>
            <person name="Li X."/>
            <person name="Huang L."/>
            <person name="Hu Y."/>
            <person name="Liang C."/>
            <person name="Hu X."/>
            <person name="Xu J."/>
            <person name="Yu X."/>
        </authorList>
    </citation>
    <scope>NUCLEOTIDE SEQUENCE [LARGE SCALE GENOMIC DNA]</scope>
    <source>
        <strain evidence="8">Henan</strain>
    </source>
</reference>
<keyword evidence="2" id="KW-0378">Hydrolase</keyword>
<evidence type="ECO:0000259" key="7">
    <source>
        <dbReference type="Pfam" id="PF21467"/>
    </source>
</evidence>
<accession>G7Y4J5</accession>
<feature type="domain" description="Glycoside hydrolase 35 catalytic" evidence="5">
    <location>
        <begin position="51"/>
        <end position="327"/>
    </location>
</feature>
<dbReference type="InterPro" id="IPR017853">
    <property type="entry name" value="GH"/>
</dbReference>
<dbReference type="InterPro" id="IPR001944">
    <property type="entry name" value="Glycoside_Hdrlase_35"/>
</dbReference>
<dbReference type="InterPro" id="IPR048912">
    <property type="entry name" value="BetaGal1-like_ABD1"/>
</dbReference>
<evidence type="ECO:0000313" key="9">
    <source>
        <dbReference type="Proteomes" id="UP000008909"/>
    </source>
</evidence>
<dbReference type="InterPro" id="IPR008979">
    <property type="entry name" value="Galactose-bd-like_sf"/>
</dbReference>
<keyword evidence="3" id="KW-0326">Glycosidase</keyword>
<evidence type="ECO:0000313" key="8">
    <source>
        <dbReference type="EMBL" id="GAA47881.1"/>
    </source>
</evidence>
<feature type="non-terminal residue" evidence="8">
    <location>
        <position position="813"/>
    </location>
</feature>
<sequence length="813" mass="93057">MLHQDVSGVVLWVVNENSLYGFIPLLCRRDDIVCRHILQKSELKFLRSRDIPWNFHERKEGEYTFDGMADVEHFIFTAQQQGLLVICRVGPYIGSDWSLGGLPPWLLYRDPHIKMRTSSAEFLAPVKRWFDVLLPRLKEHLYHKGGPVIMIQIENDYGSYAACDTDYMGALNALVRQHLGPEVIVSTVDVGTKNHLKCGSPFKLNLATINFGPYKGEPDDRFLELFEFQPDTPWVNSEYYTGWMDHWGYPHFQTEPKVFIDRLLDLLYYSPRISVNIYMFHGGTNFGFWNGAVDRPYSSQVSSYDYNAPLSEAGDITDFYLELRQAILTFKNTSGMEVPRNTTKIAYDTIPMFLVSHLIEHVTGGSSAMVTVSMEAVQQYSGFMLYRTEFYRDAGQPVRLKFKDVADYAYIYTTSVNLDTLVFHGAISRNDRSLVFYFKPKFNTTDLLVLVENAGYTTYNPKFYNDRKGLIGPVSADGRELLGWSFMPVCLNAESHSKCNWTLVDKITEKSISDVQKTSGQRNSGKRSWPTSGSIFAGILNIESFERLADTFVQPLNFTRGVLLVNNEVVGKYNQALGPQLRVYVPKNFLRVGANIFILIELDSLWLNETMTSVNSALKRVWYSLTKFIFLYNREASLFNLSALVTKTGSNHHASNGVPNNKTSSVYYECKRQITLRIPGYSFFFAENAISIIDDASLPNRSANAVSQRSVFRVADYPTIWMPQVSARISNLITLEIQHGMLSHAFFESSYRTAIPRYVKYLPRVELFGLNYYELFSDPGREKFVIFDHIRFLVRTLDHIMSRIGVSKSKSHI</sequence>
<dbReference type="PANTHER" id="PTHR23421">
    <property type="entry name" value="BETA-GALACTOSIDASE RELATED"/>
    <property type="match status" value="1"/>
</dbReference>
<comment type="similarity">
    <text evidence="1 4">Belongs to the glycosyl hydrolase 35 family.</text>
</comment>
<name>G7Y4J5_CLOSI</name>
<dbReference type="Pfam" id="PF01301">
    <property type="entry name" value="Glyco_hydro_35"/>
    <property type="match status" value="1"/>
</dbReference>
<reference key="2">
    <citation type="submission" date="2011-10" db="EMBL/GenBank/DDBJ databases">
        <title>The genome and transcriptome sequence of Clonorchis sinensis provide insights into the carcinogenic liver fluke.</title>
        <authorList>
            <person name="Wang X."/>
            <person name="Huang Y."/>
            <person name="Chen W."/>
            <person name="Liu H."/>
            <person name="Guo L."/>
            <person name="Chen Y."/>
            <person name="Luo F."/>
            <person name="Zhou W."/>
            <person name="Sun J."/>
            <person name="Mao Q."/>
            <person name="Liang P."/>
            <person name="Zhou C."/>
            <person name="Tian Y."/>
            <person name="Men J."/>
            <person name="Lv X."/>
            <person name="Huang L."/>
            <person name="Zhou J."/>
            <person name="Hu Y."/>
            <person name="Li R."/>
            <person name="Zhang F."/>
            <person name="Lei H."/>
            <person name="Li X."/>
            <person name="Hu X."/>
            <person name="Liang C."/>
            <person name="Xu J."/>
            <person name="Wu Z."/>
            <person name="Yu X."/>
        </authorList>
    </citation>
    <scope>NUCLEOTIDE SEQUENCE</scope>
    <source>
        <strain>Henan</strain>
    </source>
</reference>
<evidence type="ECO:0000256" key="2">
    <source>
        <dbReference type="ARBA" id="ARBA00022801"/>
    </source>
</evidence>
<dbReference type="GO" id="GO:0004553">
    <property type="term" value="F:hydrolase activity, hydrolyzing O-glycosyl compounds"/>
    <property type="evidence" value="ECO:0007669"/>
    <property type="project" value="InterPro"/>
</dbReference>
<dbReference type="InterPro" id="IPR048913">
    <property type="entry name" value="BetaGal_gal-bd"/>
</dbReference>
<evidence type="ECO:0000259" key="5">
    <source>
        <dbReference type="Pfam" id="PF01301"/>
    </source>
</evidence>
<dbReference type="Pfam" id="PF21467">
    <property type="entry name" value="BetaGal_gal-bd"/>
    <property type="match status" value="1"/>
</dbReference>
<dbReference type="SUPFAM" id="SSF49785">
    <property type="entry name" value="Galactose-binding domain-like"/>
    <property type="match status" value="1"/>
</dbReference>
<dbReference type="Pfam" id="PF21317">
    <property type="entry name" value="BetaGal_ABD_1"/>
    <property type="match status" value="1"/>
</dbReference>
<protein>
    <submittedName>
        <fullName evidence="8">Beta-galactosidase</fullName>
    </submittedName>
</protein>
<feature type="domain" description="Beta-galactosidase galactose-binding" evidence="7">
    <location>
        <begin position="538"/>
        <end position="595"/>
    </location>
</feature>
<evidence type="ECO:0000256" key="3">
    <source>
        <dbReference type="ARBA" id="ARBA00023295"/>
    </source>
</evidence>